<dbReference type="PANTHER" id="PTHR24305:SF210">
    <property type="entry name" value="CYTOCHROME P450 MONOOXYGENASE ASQL-RELATED"/>
    <property type="match status" value="1"/>
</dbReference>
<evidence type="ECO:0000256" key="6">
    <source>
        <dbReference type="ARBA" id="ARBA00023004"/>
    </source>
</evidence>
<comment type="caution">
    <text evidence="11">The sequence shown here is derived from an EMBL/GenBank/DDBJ whole genome shotgun (WGS) entry which is preliminary data.</text>
</comment>
<dbReference type="InterPro" id="IPR002401">
    <property type="entry name" value="Cyt_P450_E_grp-I"/>
</dbReference>
<sequence>MAFHDGVEASHVYIVGLGILFLIGSKILYNIYLHPLARFPGPKAYAISSIPIAWAQLRGNAHHSIQAAHGRYGDVVRISPNELSFTSSTAWNDIYARNKGNPPLPRDRGFFNKMLVDPQTLTMASDVEHARLRRSMNPAFSARALREQEPIIQKNVNLLLQQLESRAAKGLSTDMRAWYNYTTFDLIGDLAFGESFGCLATSEYHEWVQFVLSYFHLSTLLQVAHRFRPLDRLSVALLPASAMERKVKHDDMTLKKVRHRLDSKTERRDFVSQMLESVDSGLMSIQELEKQASILILAGSETTSVALTFATYYLLQNNSCLIKLTDEIRQSFQKESEIDLVSVNQLQFLQAVIQEAMRLRPQSPMDSLGKRPLRALRWMGSLYPDSAYHSPQNFALPDEFIPERWLGDDRCENDVKTIFNPFSVGPRNCIGQKFAYDSMKLILARMLWRFDMTLTDESQQWLHKQHAYVSWHQPPLMVNLRARKV</sequence>
<dbReference type="GO" id="GO:0016705">
    <property type="term" value="F:oxidoreductase activity, acting on paired donors, with incorporation or reduction of molecular oxygen"/>
    <property type="evidence" value="ECO:0007669"/>
    <property type="project" value="InterPro"/>
</dbReference>
<evidence type="ECO:0000313" key="11">
    <source>
        <dbReference type="EMBL" id="KAJ5339451.1"/>
    </source>
</evidence>
<evidence type="ECO:0000256" key="8">
    <source>
        <dbReference type="PIRSR" id="PIRSR602401-1"/>
    </source>
</evidence>
<reference evidence="11" key="1">
    <citation type="submission" date="2022-12" db="EMBL/GenBank/DDBJ databases">
        <authorList>
            <person name="Petersen C."/>
        </authorList>
    </citation>
    <scope>NUCLEOTIDE SEQUENCE</scope>
    <source>
        <strain evidence="11">IBT 35673</strain>
    </source>
</reference>
<dbReference type="CDD" id="cd11058">
    <property type="entry name" value="CYP60B-like"/>
    <property type="match status" value="1"/>
</dbReference>
<keyword evidence="6 8" id="KW-0408">Iron</keyword>
<feature type="binding site" description="axial binding residue" evidence="8">
    <location>
        <position position="429"/>
    </location>
    <ligand>
        <name>heme</name>
        <dbReference type="ChEBI" id="CHEBI:30413"/>
    </ligand>
    <ligandPart>
        <name>Fe</name>
        <dbReference type="ChEBI" id="CHEBI:18248"/>
    </ligandPart>
</feature>
<organism evidence="11 12">
    <name type="scientific">Penicillium brevicompactum</name>
    <dbReference type="NCBI Taxonomy" id="5074"/>
    <lineage>
        <taxon>Eukaryota</taxon>
        <taxon>Fungi</taxon>
        <taxon>Dikarya</taxon>
        <taxon>Ascomycota</taxon>
        <taxon>Pezizomycotina</taxon>
        <taxon>Eurotiomycetes</taxon>
        <taxon>Eurotiomycetidae</taxon>
        <taxon>Eurotiales</taxon>
        <taxon>Aspergillaceae</taxon>
        <taxon>Penicillium</taxon>
    </lineage>
</organism>
<dbReference type="InterPro" id="IPR036396">
    <property type="entry name" value="Cyt_P450_sf"/>
</dbReference>
<dbReference type="GO" id="GO:0043386">
    <property type="term" value="P:mycotoxin biosynthetic process"/>
    <property type="evidence" value="ECO:0007669"/>
    <property type="project" value="UniProtKB-ARBA"/>
</dbReference>
<dbReference type="PRINTS" id="PR00463">
    <property type="entry name" value="EP450I"/>
</dbReference>
<dbReference type="AlphaFoldDB" id="A0A9W9QK43"/>
<evidence type="ECO:0000256" key="5">
    <source>
        <dbReference type="ARBA" id="ARBA00023002"/>
    </source>
</evidence>
<keyword evidence="7 9" id="KW-0503">Monooxygenase</keyword>
<keyword evidence="10" id="KW-1133">Transmembrane helix</keyword>
<dbReference type="Gene3D" id="1.10.630.10">
    <property type="entry name" value="Cytochrome P450"/>
    <property type="match status" value="1"/>
</dbReference>
<dbReference type="InterPro" id="IPR050121">
    <property type="entry name" value="Cytochrome_P450_monoxygenase"/>
</dbReference>
<protein>
    <submittedName>
        <fullName evidence="11">Uncharacterized protein</fullName>
    </submittedName>
</protein>
<evidence type="ECO:0000256" key="4">
    <source>
        <dbReference type="ARBA" id="ARBA00022723"/>
    </source>
</evidence>
<evidence type="ECO:0000256" key="10">
    <source>
        <dbReference type="SAM" id="Phobius"/>
    </source>
</evidence>
<keyword evidence="10" id="KW-0812">Transmembrane</keyword>
<comment type="similarity">
    <text evidence="2 9">Belongs to the cytochrome P450 family.</text>
</comment>
<dbReference type="InterPro" id="IPR017972">
    <property type="entry name" value="Cyt_P450_CS"/>
</dbReference>
<evidence type="ECO:0000313" key="12">
    <source>
        <dbReference type="Proteomes" id="UP001147695"/>
    </source>
</evidence>
<evidence type="ECO:0000256" key="9">
    <source>
        <dbReference type="RuleBase" id="RU000461"/>
    </source>
</evidence>
<evidence type="ECO:0000256" key="7">
    <source>
        <dbReference type="ARBA" id="ARBA00023033"/>
    </source>
</evidence>
<proteinExistence type="inferred from homology"/>
<dbReference type="Proteomes" id="UP001147695">
    <property type="component" value="Unassembled WGS sequence"/>
</dbReference>
<dbReference type="PANTHER" id="PTHR24305">
    <property type="entry name" value="CYTOCHROME P450"/>
    <property type="match status" value="1"/>
</dbReference>
<dbReference type="InterPro" id="IPR001128">
    <property type="entry name" value="Cyt_P450"/>
</dbReference>
<dbReference type="Pfam" id="PF00067">
    <property type="entry name" value="p450"/>
    <property type="match status" value="2"/>
</dbReference>
<dbReference type="GO" id="GO:0005506">
    <property type="term" value="F:iron ion binding"/>
    <property type="evidence" value="ECO:0007669"/>
    <property type="project" value="InterPro"/>
</dbReference>
<accession>A0A9W9QK43</accession>
<dbReference type="SUPFAM" id="SSF48264">
    <property type="entry name" value="Cytochrome P450"/>
    <property type="match status" value="1"/>
</dbReference>
<dbReference type="GO" id="GO:0020037">
    <property type="term" value="F:heme binding"/>
    <property type="evidence" value="ECO:0007669"/>
    <property type="project" value="InterPro"/>
</dbReference>
<comment type="cofactor">
    <cofactor evidence="1 8">
        <name>heme</name>
        <dbReference type="ChEBI" id="CHEBI:30413"/>
    </cofactor>
</comment>
<keyword evidence="10" id="KW-0472">Membrane</keyword>
<feature type="transmembrane region" description="Helical" evidence="10">
    <location>
        <begin position="12"/>
        <end position="33"/>
    </location>
</feature>
<evidence type="ECO:0000256" key="2">
    <source>
        <dbReference type="ARBA" id="ARBA00010617"/>
    </source>
</evidence>
<keyword evidence="3 8" id="KW-0349">Heme</keyword>
<evidence type="ECO:0000256" key="1">
    <source>
        <dbReference type="ARBA" id="ARBA00001971"/>
    </source>
</evidence>
<dbReference type="EMBL" id="JAPZBQ010000003">
    <property type="protein sequence ID" value="KAJ5339451.1"/>
    <property type="molecule type" value="Genomic_DNA"/>
</dbReference>
<dbReference type="PROSITE" id="PS00086">
    <property type="entry name" value="CYTOCHROME_P450"/>
    <property type="match status" value="1"/>
</dbReference>
<keyword evidence="5 9" id="KW-0560">Oxidoreductase</keyword>
<dbReference type="GO" id="GO:0004497">
    <property type="term" value="F:monooxygenase activity"/>
    <property type="evidence" value="ECO:0007669"/>
    <property type="project" value="UniProtKB-KW"/>
</dbReference>
<gene>
    <name evidence="11" type="ORF">N7452_006179</name>
</gene>
<evidence type="ECO:0000256" key="3">
    <source>
        <dbReference type="ARBA" id="ARBA00022617"/>
    </source>
</evidence>
<dbReference type="PRINTS" id="PR00385">
    <property type="entry name" value="P450"/>
</dbReference>
<keyword evidence="4 8" id="KW-0479">Metal-binding</keyword>
<name>A0A9W9QK43_PENBR</name>
<reference evidence="11" key="2">
    <citation type="journal article" date="2023" name="IMA Fungus">
        <title>Comparative genomic study of the Penicillium genus elucidates a diverse pangenome and 15 lateral gene transfer events.</title>
        <authorList>
            <person name="Petersen C."/>
            <person name="Sorensen T."/>
            <person name="Nielsen M.R."/>
            <person name="Sondergaard T.E."/>
            <person name="Sorensen J.L."/>
            <person name="Fitzpatrick D.A."/>
            <person name="Frisvad J.C."/>
            <person name="Nielsen K.L."/>
        </authorList>
    </citation>
    <scope>NUCLEOTIDE SEQUENCE</scope>
    <source>
        <strain evidence="11">IBT 35673</strain>
    </source>
</reference>